<dbReference type="InterPro" id="IPR036263">
    <property type="entry name" value="Chorismate_II_sf"/>
</dbReference>
<keyword evidence="10" id="KW-0028">Amino-acid biosynthesis</keyword>
<dbReference type="RefSeq" id="WP_191767665.1">
    <property type="nucleotide sequence ID" value="NZ_JACSRA010000003.1"/>
</dbReference>
<evidence type="ECO:0000256" key="4">
    <source>
        <dbReference type="ARBA" id="ARBA00004741"/>
    </source>
</evidence>
<dbReference type="PROSITE" id="PS00857">
    <property type="entry name" value="PREPHENATE_DEHYDR_1"/>
    <property type="match status" value="1"/>
</dbReference>
<evidence type="ECO:0000313" key="22">
    <source>
        <dbReference type="EMBL" id="MBD7910268.1"/>
    </source>
</evidence>
<dbReference type="NCBIfam" id="NF008865">
    <property type="entry name" value="PRK11898.1"/>
    <property type="match status" value="1"/>
</dbReference>
<evidence type="ECO:0000259" key="19">
    <source>
        <dbReference type="PROSITE" id="PS51168"/>
    </source>
</evidence>
<dbReference type="PROSITE" id="PS51168">
    <property type="entry name" value="CHORISMATE_MUT_2"/>
    <property type="match status" value="1"/>
</dbReference>
<evidence type="ECO:0000256" key="15">
    <source>
        <dbReference type="ARBA" id="ARBA00023268"/>
    </source>
</evidence>
<evidence type="ECO:0000256" key="13">
    <source>
        <dbReference type="ARBA" id="ARBA00023235"/>
    </source>
</evidence>
<dbReference type="SUPFAM" id="SSF48600">
    <property type="entry name" value="Chorismate mutase II"/>
    <property type="match status" value="1"/>
</dbReference>
<keyword evidence="12" id="KW-0584">Phenylalanine biosynthesis</keyword>
<comment type="catalytic activity">
    <reaction evidence="1">
        <text>chorismate = prephenate</text>
        <dbReference type="Rhea" id="RHEA:13897"/>
        <dbReference type="ChEBI" id="CHEBI:29748"/>
        <dbReference type="ChEBI" id="CHEBI:29934"/>
        <dbReference type="EC" id="5.4.99.5"/>
    </reaction>
</comment>
<name>A0ABR8PQ28_9CLOT</name>
<dbReference type="PROSITE" id="PS51671">
    <property type="entry name" value="ACT"/>
    <property type="match status" value="1"/>
</dbReference>
<dbReference type="InterPro" id="IPR008242">
    <property type="entry name" value="Chor_mutase/pphenate_deHydtase"/>
</dbReference>
<evidence type="ECO:0000259" key="20">
    <source>
        <dbReference type="PROSITE" id="PS51171"/>
    </source>
</evidence>
<comment type="function">
    <text evidence="2">Catalyzes the Claisen rearrangement of chorismate to prephenate and the decarboxylation/dehydration of prephenate to phenylpyruvate.</text>
</comment>
<dbReference type="Proteomes" id="UP000627781">
    <property type="component" value="Unassembled WGS sequence"/>
</dbReference>
<evidence type="ECO:0000256" key="1">
    <source>
        <dbReference type="ARBA" id="ARBA00000824"/>
    </source>
</evidence>
<proteinExistence type="predicted"/>
<keyword evidence="13" id="KW-0413">Isomerase</keyword>
<evidence type="ECO:0000313" key="23">
    <source>
        <dbReference type="Proteomes" id="UP000627781"/>
    </source>
</evidence>
<protein>
    <recommendedName>
        <fullName evidence="7">Bifunctional chorismate mutase/prephenate dehydratase</fullName>
        <ecNumber evidence="6">4.2.1.51</ecNumber>
    </recommendedName>
    <alternativeName>
        <fullName evidence="17">Chorismate mutase-prephenate dehydratase</fullName>
    </alternativeName>
    <alternativeName>
        <fullName evidence="8">Prephenate dehydratase</fullName>
    </alternativeName>
    <alternativeName>
        <fullName evidence="16">p-protein</fullName>
    </alternativeName>
</protein>
<dbReference type="SUPFAM" id="SSF53850">
    <property type="entry name" value="Periplasmic binding protein-like II"/>
    <property type="match status" value="1"/>
</dbReference>
<dbReference type="PANTHER" id="PTHR21022:SF19">
    <property type="entry name" value="PREPHENATE DEHYDRATASE-RELATED"/>
    <property type="match status" value="1"/>
</dbReference>
<dbReference type="InterPro" id="IPR036979">
    <property type="entry name" value="CM_dom_sf"/>
</dbReference>
<evidence type="ECO:0000256" key="7">
    <source>
        <dbReference type="ARBA" id="ARBA00014401"/>
    </source>
</evidence>
<evidence type="ECO:0000256" key="14">
    <source>
        <dbReference type="ARBA" id="ARBA00023239"/>
    </source>
</evidence>
<dbReference type="InterPro" id="IPR045865">
    <property type="entry name" value="ACT-like_dom_sf"/>
</dbReference>
<dbReference type="Pfam" id="PF00800">
    <property type="entry name" value="PDT"/>
    <property type="match status" value="1"/>
</dbReference>
<dbReference type="Gene3D" id="1.20.59.10">
    <property type="entry name" value="Chorismate mutase"/>
    <property type="match status" value="1"/>
</dbReference>
<evidence type="ECO:0000256" key="12">
    <source>
        <dbReference type="ARBA" id="ARBA00023222"/>
    </source>
</evidence>
<dbReference type="InterPro" id="IPR002701">
    <property type="entry name" value="CM_II_prokaryot"/>
</dbReference>
<comment type="subcellular location">
    <subcellularLocation>
        <location evidence="3">Cytoplasm</location>
    </subcellularLocation>
</comment>
<comment type="catalytic activity">
    <reaction evidence="18">
        <text>prephenate + H(+) = 3-phenylpyruvate + CO2 + H2O</text>
        <dbReference type="Rhea" id="RHEA:21648"/>
        <dbReference type="ChEBI" id="CHEBI:15377"/>
        <dbReference type="ChEBI" id="CHEBI:15378"/>
        <dbReference type="ChEBI" id="CHEBI:16526"/>
        <dbReference type="ChEBI" id="CHEBI:18005"/>
        <dbReference type="ChEBI" id="CHEBI:29934"/>
        <dbReference type="EC" id="4.2.1.51"/>
    </reaction>
</comment>
<keyword evidence="9" id="KW-0963">Cytoplasm</keyword>
<comment type="pathway">
    <text evidence="5">Metabolic intermediate biosynthesis; prephenate biosynthesis; prephenate from chorismate: step 1/1.</text>
</comment>
<dbReference type="GO" id="GO:0004664">
    <property type="term" value="F:prephenate dehydratase activity"/>
    <property type="evidence" value="ECO:0007669"/>
    <property type="project" value="UniProtKB-EC"/>
</dbReference>
<dbReference type="Pfam" id="PF01842">
    <property type="entry name" value="ACT"/>
    <property type="match status" value="1"/>
</dbReference>
<dbReference type="InterPro" id="IPR001086">
    <property type="entry name" value="Preph_deHydtase"/>
</dbReference>
<gene>
    <name evidence="22" type="primary">pheA</name>
    <name evidence="22" type="ORF">H9661_02755</name>
</gene>
<feature type="domain" description="ACT" evidence="21">
    <location>
        <begin position="298"/>
        <end position="375"/>
    </location>
</feature>
<evidence type="ECO:0000256" key="5">
    <source>
        <dbReference type="ARBA" id="ARBA00004817"/>
    </source>
</evidence>
<dbReference type="SMART" id="SM00830">
    <property type="entry name" value="CM_2"/>
    <property type="match status" value="1"/>
</dbReference>
<dbReference type="InterPro" id="IPR002912">
    <property type="entry name" value="ACT_dom"/>
</dbReference>
<evidence type="ECO:0000256" key="3">
    <source>
        <dbReference type="ARBA" id="ARBA00004496"/>
    </source>
</evidence>
<dbReference type="CDD" id="cd04905">
    <property type="entry name" value="ACT_CM-PDT"/>
    <property type="match status" value="1"/>
</dbReference>
<feature type="domain" description="Prephenate dehydratase" evidence="20">
    <location>
        <begin position="109"/>
        <end position="286"/>
    </location>
</feature>
<dbReference type="Gene3D" id="3.40.190.10">
    <property type="entry name" value="Periplasmic binding protein-like II"/>
    <property type="match status" value="2"/>
</dbReference>
<dbReference type="PIRSF" id="PIRSF001500">
    <property type="entry name" value="Chor_mut_pdt_Ppr"/>
    <property type="match status" value="1"/>
</dbReference>
<comment type="caution">
    <text evidence="22">The sequence shown here is derived from an EMBL/GenBank/DDBJ whole genome shotgun (WGS) entry which is preliminary data.</text>
</comment>
<dbReference type="InterPro" id="IPR011279">
    <property type="entry name" value="Chorismate_mutase_GmP"/>
</dbReference>
<keyword evidence="14 22" id="KW-0456">Lyase</keyword>
<evidence type="ECO:0000256" key="9">
    <source>
        <dbReference type="ARBA" id="ARBA00022490"/>
    </source>
</evidence>
<evidence type="ECO:0000256" key="11">
    <source>
        <dbReference type="ARBA" id="ARBA00023141"/>
    </source>
</evidence>
<dbReference type="SUPFAM" id="SSF55021">
    <property type="entry name" value="ACT-like"/>
    <property type="match status" value="1"/>
</dbReference>
<reference evidence="22 23" key="1">
    <citation type="submission" date="2020-08" db="EMBL/GenBank/DDBJ databases">
        <title>A Genomic Blueprint of the Chicken Gut Microbiome.</title>
        <authorList>
            <person name="Gilroy R."/>
            <person name="Ravi A."/>
            <person name="Getino M."/>
            <person name="Pursley I."/>
            <person name="Horton D.L."/>
            <person name="Alikhan N.-F."/>
            <person name="Baker D."/>
            <person name="Gharbi K."/>
            <person name="Hall N."/>
            <person name="Watson M."/>
            <person name="Adriaenssens E.M."/>
            <person name="Foster-Nyarko E."/>
            <person name="Jarju S."/>
            <person name="Secka A."/>
            <person name="Antonio M."/>
            <person name="Oren A."/>
            <person name="Chaudhuri R."/>
            <person name="La Ragione R.M."/>
            <person name="Hildebrand F."/>
            <person name="Pallen M.J."/>
        </authorList>
    </citation>
    <scope>NUCLEOTIDE SEQUENCE [LARGE SCALE GENOMIC DNA]</scope>
    <source>
        <strain evidence="22 23">Sa3CVN1</strain>
    </source>
</reference>
<sequence>MADLEDYRKEIDNIDKELAILFEKRMNMVLKVAEYKKENNIEIFHRNREDMVLEKAIKNLQNKNYSDEIVKFFNVVMEIGKGLQRRMIEDVKKLSEIAVKKSEIDKNKKIGFPGVNGSFTEEAAIKFFGDNSNRISYEGFDDVFKAIGLGQVEYGIVPIENSSTGAISENYDLLRNYGFYIVGEECIRIDQNLVGIKGTKVEEITEIYSHPQGIEQSSDFLKKHQHWKMIPFHNTATSAKLIKDLSDTTKAAIASKRAAKIYGLEIIKECINNQKDNYTRFIIISKKLNIVQNSNKVSVMFSLENEAGTLYRLLRHFAENNINMIKIESRPMKDSSWKYFLYVDFEGDIESEEVISALKLIERNSAYFKLLGAYEKRIN</sequence>
<keyword evidence="23" id="KW-1185">Reference proteome</keyword>
<evidence type="ECO:0000256" key="17">
    <source>
        <dbReference type="ARBA" id="ARBA00031520"/>
    </source>
</evidence>
<dbReference type="CDD" id="cd13631">
    <property type="entry name" value="PBP2_Ct-PDT_like"/>
    <property type="match status" value="1"/>
</dbReference>
<evidence type="ECO:0000259" key="21">
    <source>
        <dbReference type="PROSITE" id="PS51671"/>
    </source>
</evidence>
<evidence type="ECO:0000256" key="10">
    <source>
        <dbReference type="ARBA" id="ARBA00022605"/>
    </source>
</evidence>
<feature type="domain" description="Chorismate mutase" evidence="19">
    <location>
        <begin position="1"/>
        <end position="88"/>
    </location>
</feature>
<evidence type="ECO:0000256" key="2">
    <source>
        <dbReference type="ARBA" id="ARBA00002364"/>
    </source>
</evidence>
<dbReference type="Gene3D" id="3.30.70.260">
    <property type="match status" value="1"/>
</dbReference>
<dbReference type="PANTHER" id="PTHR21022">
    <property type="entry name" value="PREPHENATE DEHYDRATASE P PROTEIN"/>
    <property type="match status" value="1"/>
</dbReference>
<evidence type="ECO:0000256" key="16">
    <source>
        <dbReference type="ARBA" id="ARBA00031175"/>
    </source>
</evidence>
<keyword evidence="15" id="KW-0511">Multifunctional enzyme</keyword>
<comment type="pathway">
    <text evidence="4">Amino-acid biosynthesis; L-phenylalanine biosynthesis; phenylpyruvate from prephenate: step 1/1.</text>
</comment>
<evidence type="ECO:0000256" key="18">
    <source>
        <dbReference type="ARBA" id="ARBA00047848"/>
    </source>
</evidence>
<evidence type="ECO:0000256" key="6">
    <source>
        <dbReference type="ARBA" id="ARBA00013147"/>
    </source>
</evidence>
<keyword evidence="11" id="KW-0057">Aromatic amino acid biosynthesis</keyword>
<dbReference type="InterPro" id="IPR018528">
    <property type="entry name" value="Preph_deHydtase_CS"/>
</dbReference>
<accession>A0ABR8PQ28</accession>
<dbReference type="NCBIfam" id="TIGR01805">
    <property type="entry name" value="CM_mono_grmpos"/>
    <property type="match status" value="1"/>
</dbReference>
<organism evidence="22 23">
    <name type="scientific">Clostridium cibarium</name>
    <dbReference type="NCBI Taxonomy" id="2762247"/>
    <lineage>
        <taxon>Bacteria</taxon>
        <taxon>Bacillati</taxon>
        <taxon>Bacillota</taxon>
        <taxon>Clostridia</taxon>
        <taxon>Eubacteriales</taxon>
        <taxon>Clostridiaceae</taxon>
        <taxon>Clostridium</taxon>
    </lineage>
</organism>
<evidence type="ECO:0000256" key="8">
    <source>
        <dbReference type="ARBA" id="ARBA00021872"/>
    </source>
</evidence>
<dbReference type="PROSITE" id="PS51171">
    <property type="entry name" value="PREPHENATE_DEHYDR_3"/>
    <property type="match status" value="1"/>
</dbReference>
<dbReference type="EC" id="4.2.1.51" evidence="6"/>
<dbReference type="Pfam" id="PF01817">
    <property type="entry name" value="CM_2"/>
    <property type="match status" value="1"/>
</dbReference>
<dbReference type="EMBL" id="JACSRA010000003">
    <property type="protein sequence ID" value="MBD7910268.1"/>
    <property type="molecule type" value="Genomic_DNA"/>
</dbReference>